<keyword evidence="3" id="KW-1185">Reference proteome</keyword>
<gene>
    <name evidence="2" type="ORF">FNH08_07610</name>
</gene>
<reference evidence="2 3" key="1">
    <citation type="submission" date="2019-07" db="EMBL/GenBank/DDBJ databases">
        <title>New species of Amycolatopsis and Streptomyces.</title>
        <authorList>
            <person name="Duangmal K."/>
            <person name="Teo W.F.A."/>
            <person name="Lipun K."/>
        </authorList>
    </citation>
    <scope>NUCLEOTIDE SEQUENCE [LARGE SCALE GENOMIC DNA]</scope>
    <source>
        <strain evidence="2 3">NBRC 106415</strain>
    </source>
</reference>
<dbReference type="Pfam" id="PF00085">
    <property type="entry name" value="Thioredoxin"/>
    <property type="match status" value="1"/>
</dbReference>
<sequence length="137" mass="14603">MTGLVVCVVVLAVASAYGVLQRRRSGRVRVRVRDGDKRLGAAELGEGLGERATLVQFSSAFCAPCRATRRVLAEVAGLVPGVAHVEIDAEQHLDLVRRLDILKTPTVLVLDADGRIVRRATGQPRKADVIAALGEAV</sequence>
<name>A0A5N8XC00_9ACTN</name>
<accession>A0A5N8XC00</accession>
<dbReference type="Gene3D" id="3.40.30.10">
    <property type="entry name" value="Glutaredoxin"/>
    <property type="match status" value="1"/>
</dbReference>
<protein>
    <submittedName>
        <fullName evidence="2">Thioredoxin family protein</fullName>
    </submittedName>
</protein>
<dbReference type="SUPFAM" id="SSF52833">
    <property type="entry name" value="Thioredoxin-like"/>
    <property type="match status" value="1"/>
</dbReference>
<evidence type="ECO:0000313" key="2">
    <source>
        <dbReference type="EMBL" id="MPY57043.1"/>
    </source>
</evidence>
<dbReference type="InterPro" id="IPR036249">
    <property type="entry name" value="Thioredoxin-like_sf"/>
</dbReference>
<dbReference type="Proteomes" id="UP000400924">
    <property type="component" value="Unassembled WGS sequence"/>
</dbReference>
<dbReference type="OrthoDB" id="1495530at2"/>
<dbReference type="InterPro" id="IPR013766">
    <property type="entry name" value="Thioredoxin_domain"/>
</dbReference>
<feature type="domain" description="Thioredoxin" evidence="1">
    <location>
        <begin position="8"/>
        <end position="137"/>
    </location>
</feature>
<evidence type="ECO:0000313" key="3">
    <source>
        <dbReference type="Proteomes" id="UP000400924"/>
    </source>
</evidence>
<dbReference type="EMBL" id="VJZC01000031">
    <property type="protein sequence ID" value="MPY57043.1"/>
    <property type="molecule type" value="Genomic_DNA"/>
</dbReference>
<organism evidence="2 3">
    <name type="scientific">Streptomyces spongiae</name>
    <dbReference type="NCBI Taxonomy" id="565072"/>
    <lineage>
        <taxon>Bacteria</taxon>
        <taxon>Bacillati</taxon>
        <taxon>Actinomycetota</taxon>
        <taxon>Actinomycetes</taxon>
        <taxon>Kitasatosporales</taxon>
        <taxon>Streptomycetaceae</taxon>
        <taxon>Streptomyces</taxon>
    </lineage>
</organism>
<proteinExistence type="predicted"/>
<dbReference type="AlphaFoldDB" id="A0A5N8XC00"/>
<comment type="caution">
    <text evidence="2">The sequence shown here is derived from an EMBL/GenBank/DDBJ whole genome shotgun (WGS) entry which is preliminary data.</text>
</comment>
<dbReference type="CDD" id="cd02947">
    <property type="entry name" value="TRX_family"/>
    <property type="match status" value="1"/>
</dbReference>
<evidence type="ECO:0000259" key="1">
    <source>
        <dbReference type="PROSITE" id="PS51352"/>
    </source>
</evidence>
<dbReference type="PROSITE" id="PS51352">
    <property type="entry name" value="THIOREDOXIN_2"/>
    <property type="match status" value="1"/>
</dbReference>
<dbReference type="RefSeq" id="WP_152770513.1">
    <property type="nucleotide sequence ID" value="NZ_VJZC01000031.1"/>
</dbReference>